<evidence type="ECO:0000313" key="3">
    <source>
        <dbReference type="WBParaSite" id="ASIM_0000172501-mRNA-1"/>
    </source>
</evidence>
<protein>
    <submittedName>
        <fullName evidence="3">Serine/threonine protein kinase</fullName>
    </submittedName>
</protein>
<evidence type="ECO:0000313" key="2">
    <source>
        <dbReference type="Proteomes" id="UP000267096"/>
    </source>
</evidence>
<dbReference type="OrthoDB" id="185373at2759"/>
<keyword evidence="2" id="KW-1185">Reference proteome</keyword>
<reference evidence="1 2" key="2">
    <citation type="submission" date="2018-11" db="EMBL/GenBank/DDBJ databases">
        <authorList>
            <consortium name="Pathogen Informatics"/>
        </authorList>
    </citation>
    <scope>NUCLEOTIDE SEQUENCE [LARGE SCALE GENOMIC DNA]</scope>
</reference>
<dbReference type="WBParaSite" id="ASIM_0000172501-mRNA-1">
    <property type="protein sequence ID" value="ASIM_0000172501-mRNA-1"/>
    <property type="gene ID" value="ASIM_0000172501"/>
</dbReference>
<accession>A0A0M3J2G7</accession>
<evidence type="ECO:0000313" key="1">
    <source>
        <dbReference type="EMBL" id="VDK18948.1"/>
    </source>
</evidence>
<proteinExistence type="predicted"/>
<name>A0A0M3J2G7_ANISI</name>
<organism evidence="3">
    <name type="scientific">Anisakis simplex</name>
    <name type="common">Herring worm</name>
    <dbReference type="NCBI Taxonomy" id="6269"/>
    <lineage>
        <taxon>Eukaryota</taxon>
        <taxon>Metazoa</taxon>
        <taxon>Ecdysozoa</taxon>
        <taxon>Nematoda</taxon>
        <taxon>Chromadorea</taxon>
        <taxon>Rhabditida</taxon>
        <taxon>Spirurina</taxon>
        <taxon>Ascaridomorpha</taxon>
        <taxon>Ascaridoidea</taxon>
        <taxon>Anisakidae</taxon>
        <taxon>Anisakis</taxon>
        <taxon>Anisakis simplex complex</taxon>
    </lineage>
</organism>
<dbReference type="EMBL" id="UYRR01001782">
    <property type="protein sequence ID" value="VDK18948.1"/>
    <property type="molecule type" value="Genomic_DNA"/>
</dbReference>
<gene>
    <name evidence="1" type="ORF">ASIM_LOCUS1600</name>
</gene>
<sequence length="318" mass="37308">MLEFGNCVIFQSFSTTNQTFSEEAKLRISYANAKASKGDIDNALKIFDGVSERLRIRSKENSNLMLNILFTLLEKHDWNGADKARKKRVFQLKSLLNLDEDGKFSDYIEFTTVLGRIRQYRDQKEANVEGAIYLFKLLPEKYARTQRDFFKSYLFDKLKQSSDVAESIQLGVQLEQADILKNPRRILIDHALANNRARFYELYEKFLKSDEFKRLGKRAHLAYPYIVHSLNQLSNSSNEKKVEIFVHIASALFKWEQPEMRFLKQWFMEPLMKNSSVLTEVMCEICKDEKIRSNIASMVIDHLLFRHKFKEVTELLDG</sequence>
<reference evidence="3" key="1">
    <citation type="submission" date="2017-02" db="UniProtKB">
        <authorList>
            <consortium name="WormBaseParasite"/>
        </authorList>
    </citation>
    <scope>IDENTIFICATION</scope>
</reference>
<dbReference type="Proteomes" id="UP000267096">
    <property type="component" value="Unassembled WGS sequence"/>
</dbReference>
<dbReference type="AlphaFoldDB" id="A0A0M3J2G7"/>